<comment type="caution">
    <text evidence="1">The sequence shown here is derived from an EMBL/GenBank/DDBJ whole genome shotgun (WGS) entry which is preliminary data.</text>
</comment>
<sequence length="122" mass="13739">MSLVNSGGQYMVLDKQGYDELVMYLTQNLALFEKPGVVKPNAPKVVELIEDVIAEHVIRLCEQHTGLSTEQRGLIVREVDGIVYDLQEVLSSVVDQRVTEEQQEFIEEFAGLVKNLFDSAIQ</sequence>
<keyword evidence="1" id="KW-0413">Isomerase</keyword>
<evidence type="ECO:0000313" key="2">
    <source>
        <dbReference type="Proteomes" id="UP000031327"/>
    </source>
</evidence>
<protein>
    <submittedName>
        <fullName evidence="1">Topoisomerase II</fullName>
    </submittedName>
</protein>
<dbReference type="EMBL" id="JWIC01000001">
    <property type="protein sequence ID" value="KID58999.1"/>
    <property type="molecule type" value="Genomic_DNA"/>
</dbReference>
<evidence type="ECO:0000313" key="1">
    <source>
        <dbReference type="EMBL" id="KID58999.1"/>
    </source>
</evidence>
<dbReference type="GO" id="GO:0016853">
    <property type="term" value="F:isomerase activity"/>
    <property type="evidence" value="ECO:0007669"/>
    <property type="project" value="UniProtKB-KW"/>
</dbReference>
<dbReference type="InterPro" id="IPR020979">
    <property type="entry name" value="Uncharacterised_A0KLC6"/>
</dbReference>
<dbReference type="AlphaFoldDB" id="A0A0C1MPK5"/>
<dbReference type="Proteomes" id="UP000031327">
    <property type="component" value="Unassembled WGS sequence"/>
</dbReference>
<name>A0A0C1MPK5_9GAMM</name>
<accession>A0A0C1MPK5</accession>
<dbReference type="KEGG" id="plz:S4054249_01585"/>
<organism evidence="1 2">
    <name type="scientific">Pseudoalteromonas luteoviolacea</name>
    <dbReference type="NCBI Taxonomy" id="43657"/>
    <lineage>
        <taxon>Bacteria</taxon>
        <taxon>Pseudomonadati</taxon>
        <taxon>Pseudomonadota</taxon>
        <taxon>Gammaproteobacteria</taxon>
        <taxon>Alteromonadales</taxon>
        <taxon>Pseudoalteromonadaceae</taxon>
        <taxon>Pseudoalteromonas</taxon>
    </lineage>
</organism>
<dbReference type="Pfam" id="PF12290">
    <property type="entry name" value="DUF3802"/>
    <property type="match status" value="1"/>
</dbReference>
<dbReference type="OrthoDB" id="5917039at2"/>
<proteinExistence type="predicted"/>
<gene>
    <name evidence="1" type="ORF">JF50_00590</name>
</gene>
<reference evidence="1 2" key="1">
    <citation type="submission" date="2014-12" db="EMBL/GenBank/DDBJ databases">
        <title>Draft Genome Sequence of Pseudoalteromonas luteoviolacea HI1.</title>
        <authorList>
            <person name="Asahina A.Y."/>
            <person name="Hadfield M.G."/>
        </authorList>
    </citation>
    <scope>NUCLEOTIDE SEQUENCE [LARGE SCALE GENOMIC DNA]</scope>
    <source>
        <strain evidence="1 2">HI1</strain>
    </source>
</reference>